<dbReference type="AlphaFoldDB" id="A0A7X0AVR2"/>
<name>A0A7X0AVR2_9PROT</name>
<dbReference type="RefSeq" id="WP_184799025.1">
    <property type="nucleotide sequence ID" value="NZ_JACIIZ010000003.1"/>
</dbReference>
<comment type="caution">
    <text evidence="1">The sequence shown here is derived from an EMBL/GenBank/DDBJ whole genome shotgun (WGS) entry which is preliminary data.</text>
</comment>
<organism evidence="1 2">
    <name type="scientific">Nitrospirillum iridis</name>
    <dbReference type="NCBI Taxonomy" id="765888"/>
    <lineage>
        <taxon>Bacteria</taxon>
        <taxon>Pseudomonadati</taxon>
        <taxon>Pseudomonadota</taxon>
        <taxon>Alphaproteobacteria</taxon>
        <taxon>Rhodospirillales</taxon>
        <taxon>Azospirillaceae</taxon>
        <taxon>Nitrospirillum</taxon>
    </lineage>
</organism>
<gene>
    <name evidence="1" type="ORF">FHS74_001515</name>
</gene>
<protein>
    <submittedName>
        <fullName evidence="1">Uncharacterized protein</fullName>
    </submittedName>
</protein>
<evidence type="ECO:0000313" key="2">
    <source>
        <dbReference type="Proteomes" id="UP000539175"/>
    </source>
</evidence>
<dbReference type="Proteomes" id="UP000539175">
    <property type="component" value="Unassembled WGS sequence"/>
</dbReference>
<reference evidence="1 2" key="1">
    <citation type="submission" date="2020-08" db="EMBL/GenBank/DDBJ databases">
        <title>Genomic Encyclopedia of Type Strains, Phase IV (KMG-IV): sequencing the most valuable type-strain genomes for metagenomic binning, comparative biology and taxonomic classification.</title>
        <authorList>
            <person name="Goeker M."/>
        </authorList>
    </citation>
    <scope>NUCLEOTIDE SEQUENCE [LARGE SCALE GENOMIC DNA]</scope>
    <source>
        <strain evidence="1 2">DSM 22198</strain>
    </source>
</reference>
<proteinExistence type="predicted"/>
<evidence type="ECO:0000313" key="1">
    <source>
        <dbReference type="EMBL" id="MBB6250970.1"/>
    </source>
</evidence>
<sequence length="109" mass="11498">MAKTPPVKVAFTKIGNTGIQITYVNILPENMALAFGSDLTYSVNIVFDPKLDISPSAVWIAGNTSGAGFAETTVSVGQVTPTGVSLYLSRPAANWVTPEFRYATSITVA</sequence>
<keyword evidence="2" id="KW-1185">Reference proteome</keyword>
<dbReference type="EMBL" id="JACIIZ010000003">
    <property type="protein sequence ID" value="MBB6250970.1"/>
    <property type="molecule type" value="Genomic_DNA"/>
</dbReference>
<accession>A0A7X0AVR2</accession>